<dbReference type="AlphaFoldDB" id="A0A9D1N0E8"/>
<feature type="domain" description="Polymerase beta nucleotidyltransferase" evidence="2">
    <location>
        <begin position="8"/>
        <end position="68"/>
    </location>
</feature>
<accession>A0A9D1N0E8</accession>
<evidence type="ECO:0000259" key="2">
    <source>
        <dbReference type="Pfam" id="PF18765"/>
    </source>
</evidence>
<reference evidence="3" key="1">
    <citation type="submission" date="2020-10" db="EMBL/GenBank/DDBJ databases">
        <authorList>
            <person name="Gilroy R."/>
        </authorList>
    </citation>
    <scope>NUCLEOTIDE SEQUENCE</scope>
    <source>
        <strain evidence="3">CHK154-7741</strain>
    </source>
</reference>
<protein>
    <submittedName>
        <fullName evidence="3">DUF4037 domain-containing protein</fullName>
    </submittedName>
</protein>
<dbReference type="EMBL" id="DVOD01000032">
    <property type="protein sequence ID" value="HIU92373.1"/>
    <property type="molecule type" value="Genomic_DNA"/>
</dbReference>
<dbReference type="InterPro" id="IPR041633">
    <property type="entry name" value="Polbeta"/>
</dbReference>
<dbReference type="Pfam" id="PF13228">
    <property type="entry name" value="DUF4037"/>
    <property type="match status" value="1"/>
</dbReference>
<comment type="caution">
    <text evidence="3">The sequence shown here is derived from an EMBL/GenBank/DDBJ whole genome shotgun (WGS) entry which is preliminary data.</text>
</comment>
<dbReference type="InterPro" id="IPR025117">
    <property type="entry name" value="DUF4037"/>
</dbReference>
<organism evidence="3 4">
    <name type="scientific">Candidatus Limenecus avicola</name>
    <dbReference type="NCBI Taxonomy" id="2840847"/>
    <lineage>
        <taxon>Bacteria</taxon>
        <taxon>Bacillati</taxon>
        <taxon>Bacillota</taxon>
        <taxon>Clostridia</taxon>
        <taxon>Eubacteriales</taxon>
        <taxon>Clostridiaceae</taxon>
        <taxon>Clostridiaceae incertae sedis</taxon>
        <taxon>Candidatus Limenecus</taxon>
    </lineage>
</organism>
<evidence type="ECO:0000313" key="3">
    <source>
        <dbReference type="EMBL" id="HIU92373.1"/>
    </source>
</evidence>
<sequence length="265" mass="30984">MIEDILKEIANAYSKLDCVYAVVLSGSRTSNQSDELSDYDIYVYTDKEIPVEFRTALAQKYSDEYEIDNRYFETGDEWTLRESKIGLDFMFRCPNWINDCINNVYNKHYASNGYTTCFLHNVYTSQILYDKNGWFLNLQNKITGAYPLELKKNIIKRNLMLLSDKKGASYLEQIEFAVKRNDPVSVNHRIAAFLASYFDIIFALNEVYHPGEKRMIKYAKKHCKILPENFEENINALFRVDDSDKLKILNEIVIQLKKILPLDIA</sequence>
<dbReference type="Pfam" id="PF18765">
    <property type="entry name" value="Polbeta"/>
    <property type="match status" value="1"/>
</dbReference>
<dbReference type="Gene3D" id="3.30.460.10">
    <property type="entry name" value="Beta Polymerase, domain 2"/>
    <property type="match status" value="1"/>
</dbReference>
<gene>
    <name evidence="3" type="ORF">IAD26_04480</name>
</gene>
<evidence type="ECO:0000259" key="1">
    <source>
        <dbReference type="Pfam" id="PF13228"/>
    </source>
</evidence>
<reference evidence="3" key="2">
    <citation type="journal article" date="2021" name="PeerJ">
        <title>Extensive microbial diversity within the chicken gut microbiome revealed by metagenomics and culture.</title>
        <authorList>
            <person name="Gilroy R."/>
            <person name="Ravi A."/>
            <person name="Getino M."/>
            <person name="Pursley I."/>
            <person name="Horton D.L."/>
            <person name="Alikhan N.F."/>
            <person name="Baker D."/>
            <person name="Gharbi K."/>
            <person name="Hall N."/>
            <person name="Watson M."/>
            <person name="Adriaenssens E.M."/>
            <person name="Foster-Nyarko E."/>
            <person name="Jarju S."/>
            <person name="Secka A."/>
            <person name="Antonio M."/>
            <person name="Oren A."/>
            <person name="Chaudhuri R.R."/>
            <person name="La Ragione R."/>
            <person name="Hildebrand F."/>
            <person name="Pallen M.J."/>
        </authorList>
    </citation>
    <scope>NUCLEOTIDE SEQUENCE</scope>
    <source>
        <strain evidence="3">CHK154-7741</strain>
    </source>
</reference>
<dbReference type="Proteomes" id="UP000886748">
    <property type="component" value="Unassembled WGS sequence"/>
</dbReference>
<dbReference type="SUPFAM" id="SSF81301">
    <property type="entry name" value="Nucleotidyltransferase"/>
    <property type="match status" value="1"/>
</dbReference>
<evidence type="ECO:0000313" key="4">
    <source>
        <dbReference type="Proteomes" id="UP000886748"/>
    </source>
</evidence>
<name>A0A9D1N0E8_9CLOT</name>
<proteinExistence type="predicted"/>
<feature type="domain" description="DUF4037" evidence="1">
    <location>
        <begin position="120"/>
        <end position="213"/>
    </location>
</feature>
<dbReference type="InterPro" id="IPR043519">
    <property type="entry name" value="NT_sf"/>
</dbReference>